<evidence type="ECO:0000256" key="1">
    <source>
        <dbReference type="SAM" id="MobiDB-lite"/>
    </source>
</evidence>
<organism evidence="3 4">
    <name type="scientific">Pseudomonas japonica</name>
    <dbReference type="NCBI Taxonomy" id="256466"/>
    <lineage>
        <taxon>Bacteria</taxon>
        <taxon>Pseudomonadati</taxon>
        <taxon>Pseudomonadota</taxon>
        <taxon>Gammaproteobacteria</taxon>
        <taxon>Pseudomonadales</taxon>
        <taxon>Pseudomonadaceae</taxon>
        <taxon>Pseudomonas</taxon>
    </lineage>
</organism>
<evidence type="ECO:0000313" key="4">
    <source>
        <dbReference type="Proteomes" id="UP000198407"/>
    </source>
</evidence>
<dbReference type="Pfam" id="PF13304">
    <property type="entry name" value="AAA_21"/>
    <property type="match status" value="1"/>
</dbReference>
<dbReference type="EMBL" id="FZOL01000008">
    <property type="protein sequence ID" value="SNS44740.1"/>
    <property type="molecule type" value="Genomic_DNA"/>
</dbReference>
<dbReference type="InterPro" id="IPR003959">
    <property type="entry name" value="ATPase_AAA_core"/>
</dbReference>
<dbReference type="STRING" id="1215104.GCA_000730585_00678"/>
<dbReference type="InterPro" id="IPR027417">
    <property type="entry name" value="P-loop_NTPase"/>
</dbReference>
<dbReference type="InterPro" id="IPR051396">
    <property type="entry name" value="Bact_Antivir_Def_Nuclease"/>
</dbReference>
<dbReference type="AlphaFoldDB" id="A0A239EIZ0"/>
<dbReference type="InterPro" id="IPR003593">
    <property type="entry name" value="AAA+_ATPase"/>
</dbReference>
<sequence length="808" mass="90573">MRYIERSVKAPAILTDEQARKHKYATARFMARSQEQLSQQQAVKSSLNLGHASLREQLNTLFVKRCAFCEARVPTQPYRFRPAANALPHQASEQAHLYYCWLDVAWQNFYAICTSCLPQEAEYFPVYGKRAAIPDLPVFKRYAEMTTGLWPDYPLQERPVLLDPCEDRDLHKHIGAQTDGRLIGLSERGVLTLQHFSLNAPERIQQRATAYRLYFEKLVDWMKVPGSADTGAIFDFAQFEFGGSWYLLLRRLAASIGAKRGAKPVLSASRIDRVFKQLHEGNAGPRTLQQCWQQVVLEDLMEFSGTRQQFSRQSDASLTSVRIENFKSLEHLEISLPTPRPTLPSEPAPRTPALLILGENAAGKSSILEAIALGLSTDSAVRALGLTARNFILNTQYLGAQAPSEITQAVVEIRLSDQSRRVRSIAPTSINPAKGSQEHIPVFAYGAFRQYQYKGRSNVATQTFVNNLFDGSVLPNPEKWLLSLKPDRFAMVIRALSHILSIDGNFEVVRRDPQGQQCFVVTAFRSDGSVLSQSSLNVASSGFRSVLAMACDIMRGMMDRKVYPHFDNLESARGVVLIDEVEAHLHPRWKMQIMRGLRRALPNVTFIATTHDPLCLRGMDDGETVVLRRVRVNDGMTDSGLPIRTELLIELPPASELRLEQLLTSDLFQLHSTDDPAMDKQLAKIADLLRKPDPDATEQLSIEQFRNDIVSALPIGTSEVHRIVQEAVAEYLKTRRHQPAGEPRRSSSTSSRPCGACSDARRQTPRRQRPGLPGRPRQGRPQRTRPGPGTSARPEPGQRQLRLPGLPA</sequence>
<dbReference type="PANTHER" id="PTHR43581">
    <property type="entry name" value="ATP/GTP PHOSPHATASE"/>
    <property type="match status" value="1"/>
</dbReference>
<name>A0A239EIZ0_9PSED</name>
<dbReference type="RefSeq" id="WP_084702959.1">
    <property type="nucleotide sequence ID" value="NZ_FZOL01000008.1"/>
</dbReference>
<accession>A0A239EIZ0</accession>
<dbReference type="GO" id="GO:0005524">
    <property type="term" value="F:ATP binding"/>
    <property type="evidence" value="ECO:0007669"/>
    <property type="project" value="InterPro"/>
</dbReference>
<keyword evidence="4" id="KW-1185">Reference proteome</keyword>
<evidence type="ECO:0000313" key="3">
    <source>
        <dbReference type="EMBL" id="SNS44740.1"/>
    </source>
</evidence>
<dbReference type="PANTHER" id="PTHR43581:SF2">
    <property type="entry name" value="EXCINUCLEASE ATPASE SUBUNIT"/>
    <property type="match status" value="1"/>
</dbReference>
<gene>
    <name evidence="3" type="ORF">SAMN05444352_10827</name>
</gene>
<dbReference type="OrthoDB" id="9815944at2"/>
<dbReference type="GO" id="GO:0006302">
    <property type="term" value="P:double-strand break repair"/>
    <property type="evidence" value="ECO:0007669"/>
    <property type="project" value="InterPro"/>
</dbReference>
<reference evidence="4" key="1">
    <citation type="submission" date="2017-06" db="EMBL/GenBank/DDBJ databases">
        <authorList>
            <person name="Varghese N."/>
            <person name="Submissions S."/>
        </authorList>
    </citation>
    <scope>NUCLEOTIDE SEQUENCE [LARGE SCALE GENOMIC DNA]</scope>
    <source>
        <strain evidence="4">DSM 22348</strain>
    </source>
</reference>
<dbReference type="SUPFAM" id="SSF52540">
    <property type="entry name" value="P-loop containing nucleoside triphosphate hydrolases"/>
    <property type="match status" value="1"/>
</dbReference>
<feature type="domain" description="AAA+ ATPase" evidence="2">
    <location>
        <begin position="350"/>
        <end position="631"/>
    </location>
</feature>
<dbReference type="SMART" id="SM00382">
    <property type="entry name" value="AAA"/>
    <property type="match status" value="1"/>
</dbReference>
<dbReference type="Pfam" id="PF13476">
    <property type="entry name" value="AAA_23"/>
    <property type="match status" value="1"/>
</dbReference>
<evidence type="ECO:0000259" key="2">
    <source>
        <dbReference type="SMART" id="SM00382"/>
    </source>
</evidence>
<protein>
    <submittedName>
        <fullName evidence="3">AAA domain-containing protein</fullName>
    </submittedName>
</protein>
<dbReference type="Proteomes" id="UP000198407">
    <property type="component" value="Unassembled WGS sequence"/>
</dbReference>
<proteinExistence type="predicted"/>
<feature type="region of interest" description="Disordered" evidence="1">
    <location>
        <begin position="734"/>
        <end position="808"/>
    </location>
</feature>
<dbReference type="Gene3D" id="3.40.50.300">
    <property type="entry name" value="P-loop containing nucleotide triphosphate hydrolases"/>
    <property type="match status" value="2"/>
</dbReference>
<dbReference type="GO" id="GO:0016887">
    <property type="term" value="F:ATP hydrolysis activity"/>
    <property type="evidence" value="ECO:0007669"/>
    <property type="project" value="InterPro"/>
</dbReference>
<dbReference type="InterPro" id="IPR038729">
    <property type="entry name" value="Rad50/SbcC_AAA"/>
</dbReference>